<evidence type="ECO:0000256" key="10">
    <source>
        <dbReference type="SAM" id="Coils"/>
    </source>
</evidence>
<dbReference type="CDD" id="cd20356">
    <property type="entry name" value="Rcat_RBR_HHARI-like"/>
    <property type="match status" value="1"/>
</dbReference>
<proteinExistence type="predicted"/>
<dbReference type="Pfam" id="PF01485">
    <property type="entry name" value="IBR"/>
    <property type="match status" value="1"/>
</dbReference>
<dbReference type="PROSITE" id="PS00518">
    <property type="entry name" value="ZF_RING_1"/>
    <property type="match status" value="2"/>
</dbReference>
<dbReference type="PROSITE" id="PS50089">
    <property type="entry name" value="ZF_RING_2"/>
    <property type="match status" value="1"/>
</dbReference>
<name>A0A9W7YI43_9FUNG</name>
<evidence type="ECO:0000256" key="2">
    <source>
        <dbReference type="ARBA" id="ARBA00012251"/>
    </source>
</evidence>
<feature type="region of interest" description="Disordered" evidence="11">
    <location>
        <begin position="1"/>
        <end position="70"/>
    </location>
</feature>
<dbReference type="FunFam" id="3.30.40.10:FF:000019">
    <property type="entry name" value="RBR-type E3 ubiquitin transferase"/>
    <property type="match status" value="1"/>
</dbReference>
<keyword evidence="15" id="KW-1185">Reference proteome</keyword>
<dbReference type="InterPro" id="IPR013083">
    <property type="entry name" value="Znf_RING/FYVE/PHD"/>
</dbReference>
<feature type="domain" description="RING-type" evidence="13">
    <location>
        <begin position="170"/>
        <end position="385"/>
    </location>
</feature>
<dbReference type="InterPro" id="IPR045840">
    <property type="entry name" value="Ariadne"/>
</dbReference>
<comment type="caution">
    <text evidence="14">The sequence shown here is derived from an EMBL/GenBank/DDBJ whole genome shotgun (WGS) entry which is preliminary data.</text>
</comment>
<comment type="catalytic activity">
    <reaction evidence="1">
        <text>[E2 ubiquitin-conjugating enzyme]-S-ubiquitinyl-L-cysteine + [acceptor protein]-L-lysine = [E2 ubiquitin-conjugating enzyme]-L-cysteine + [acceptor protein]-N(6)-ubiquitinyl-L-lysine.</text>
        <dbReference type="EC" id="2.3.2.31"/>
    </reaction>
</comment>
<keyword evidence="5" id="KW-0677">Repeat</keyword>
<reference evidence="14" key="1">
    <citation type="submission" date="2022-07" db="EMBL/GenBank/DDBJ databases">
        <title>Phylogenomic reconstructions and comparative analyses of Kickxellomycotina fungi.</title>
        <authorList>
            <person name="Reynolds N.K."/>
            <person name="Stajich J.E."/>
            <person name="Barry K."/>
            <person name="Grigoriev I.V."/>
            <person name="Crous P."/>
            <person name="Smith M.E."/>
        </authorList>
    </citation>
    <scope>NUCLEOTIDE SEQUENCE</scope>
    <source>
        <strain evidence="14">BCRC 34381</strain>
    </source>
</reference>
<evidence type="ECO:0000256" key="5">
    <source>
        <dbReference type="ARBA" id="ARBA00022737"/>
    </source>
</evidence>
<dbReference type="Pfam" id="PF19422">
    <property type="entry name" value="Ariadne"/>
    <property type="match status" value="1"/>
</dbReference>
<dbReference type="PANTHER" id="PTHR11685">
    <property type="entry name" value="RBR FAMILY RING FINGER AND IBR DOMAIN-CONTAINING"/>
    <property type="match status" value="1"/>
</dbReference>
<dbReference type="GO" id="GO:0008270">
    <property type="term" value="F:zinc ion binding"/>
    <property type="evidence" value="ECO:0007669"/>
    <property type="project" value="UniProtKB-KW"/>
</dbReference>
<keyword evidence="4" id="KW-0479">Metal-binding</keyword>
<dbReference type="Gene3D" id="1.20.120.1750">
    <property type="match status" value="1"/>
</dbReference>
<dbReference type="OrthoDB" id="10009520at2759"/>
<dbReference type="InterPro" id="IPR017907">
    <property type="entry name" value="Znf_RING_CS"/>
</dbReference>
<dbReference type="AlphaFoldDB" id="A0A9W7YI43"/>
<dbReference type="EC" id="2.3.2.31" evidence="2"/>
<keyword evidence="3" id="KW-0808">Transferase</keyword>
<protein>
    <recommendedName>
        <fullName evidence="2">RBR-type E3 ubiquitin transferase</fullName>
        <ecNumber evidence="2">2.3.2.31</ecNumber>
    </recommendedName>
</protein>
<dbReference type="InterPro" id="IPR001841">
    <property type="entry name" value="Znf_RING"/>
</dbReference>
<gene>
    <name evidence="14" type="ORF">LPJ61_001221</name>
</gene>
<dbReference type="CDD" id="cd20346">
    <property type="entry name" value="BRcat_RBR_ANKIB1"/>
    <property type="match status" value="1"/>
</dbReference>
<evidence type="ECO:0000256" key="7">
    <source>
        <dbReference type="ARBA" id="ARBA00022786"/>
    </source>
</evidence>
<dbReference type="PROSITE" id="PS51873">
    <property type="entry name" value="TRIAD"/>
    <property type="match status" value="1"/>
</dbReference>
<dbReference type="SUPFAM" id="SSF57850">
    <property type="entry name" value="RING/U-box"/>
    <property type="match status" value="3"/>
</dbReference>
<dbReference type="InterPro" id="IPR002867">
    <property type="entry name" value="IBR_dom"/>
</dbReference>
<accession>A0A9W7YI43</accession>
<dbReference type="Gene3D" id="3.30.40.10">
    <property type="entry name" value="Zinc/RING finger domain, C3HC4 (zinc finger)"/>
    <property type="match status" value="1"/>
</dbReference>
<dbReference type="InterPro" id="IPR031127">
    <property type="entry name" value="E3_UB_ligase_RBR"/>
</dbReference>
<keyword evidence="10" id="KW-0175">Coiled coil</keyword>
<sequence>MSDYGSDDFMLDDSEEGFEYSDSDGDGNGEGPLAEGGSATGTQPSQAQHTQTQTQGEYSADAAFDDDDDDYFMDDSGFEPVLSRRNQRKPWEVDFKVYAQDGLSAKQDAMVSRLEPLLALSKETTTLLLRCYFWKEEPLLEGLLTDREGTLAKVGLPEHPPSPRIETGNDAFVCEICYCGGGDERYLTLWCGHRFCSDCYRTYIASKAQEGESWRIRCAAPKCKTLVGLEPARLVLAGDAAALARYEENLTRSFVNDLDTFAWCPAPNCEYAIECQVPRSAWATTIPTVRCQCGKAFCFGCKLDDHTPAPCYLVDWWAQKCHDDSETSNWIKANTKECIKCKSTIEKNGGCNHMTCRDCRHEFCWVCMGPWSEHGQSYYSCNRFDEDSSKNARDSVSKSRAMLERYLHYFTRYNNHEQSARLARRLLAATEKNMEQIQREHTLSWIEVQFLSEAVDVLSMCRSTLKWSYVLGYYMLSDNQKIIFEDNQSDLEMATEQLNELVENPISEDGPSIEEFKRIVIDKTTYVRTRWETILADIIAGLQENRWQFEAE</sequence>
<keyword evidence="6 9" id="KW-0863">Zinc-finger</keyword>
<feature type="compositionally biased region" description="Polar residues" evidence="11">
    <location>
        <begin position="40"/>
        <end position="57"/>
    </location>
</feature>
<dbReference type="GO" id="GO:0016567">
    <property type="term" value="P:protein ubiquitination"/>
    <property type="evidence" value="ECO:0007669"/>
    <property type="project" value="InterPro"/>
</dbReference>
<evidence type="ECO:0000256" key="3">
    <source>
        <dbReference type="ARBA" id="ARBA00022679"/>
    </source>
</evidence>
<dbReference type="EMBL" id="JANBOI010000092">
    <property type="protein sequence ID" value="KAJ1734146.1"/>
    <property type="molecule type" value="Genomic_DNA"/>
</dbReference>
<evidence type="ECO:0000256" key="8">
    <source>
        <dbReference type="ARBA" id="ARBA00022833"/>
    </source>
</evidence>
<dbReference type="GO" id="GO:0061630">
    <property type="term" value="F:ubiquitin protein ligase activity"/>
    <property type="evidence" value="ECO:0007669"/>
    <property type="project" value="UniProtKB-EC"/>
</dbReference>
<dbReference type="InterPro" id="IPR044066">
    <property type="entry name" value="TRIAD_supradom"/>
</dbReference>
<evidence type="ECO:0000313" key="15">
    <source>
        <dbReference type="Proteomes" id="UP001143981"/>
    </source>
</evidence>
<evidence type="ECO:0000259" key="13">
    <source>
        <dbReference type="PROSITE" id="PS51873"/>
    </source>
</evidence>
<evidence type="ECO:0000256" key="9">
    <source>
        <dbReference type="PROSITE-ProRule" id="PRU00175"/>
    </source>
</evidence>
<feature type="coiled-coil region" evidence="10">
    <location>
        <begin position="413"/>
        <end position="440"/>
    </location>
</feature>
<evidence type="ECO:0000256" key="4">
    <source>
        <dbReference type="ARBA" id="ARBA00022723"/>
    </source>
</evidence>
<dbReference type="FunFam" id="1.20.120.1750:FF:000007">
    <property type="entry name" value="RBR-type E3 ubiquitin transferase"/>
    <property type="match status" value="1"/>
</dbReference>
<dbReference type="Proteomes" id="UP001143981">
    <property type="component" value="Unassembled WGS sequence"/>
</dbReference>
<feature type="domain" description="RING-type" evidence="12">
    <location>
        <begin position="174"/>
        <end position="222"/>
    </location>
</feature>
<organism evidence="14 15">
    <name type="scientific">Coemansia biformis</name>
    <dbReference type="NCBI Taxonomy" id="1286918"/>
    <lineage>
        <taxon>Eukaryota</taxon>
        <taxon>Fungi</taxon>
        <taxon>Fungi incertae sedis</taxon>
        <taxon>Zoopagomycota</taxon>
        <taxon>Kickxellomycotina</taxon>
        <taxon>Kickxellomycetes</taxon>
        <taxon>Kickxellales</taxon>
        <taxon>Kickxellaceae</taxon>
        <taxon>Coemansia</taxon>
    </lineage>
</organism>
<keyword evidence="8" id="KW-0862">Zinc</keyword>
<evidence type="ECO:0000313" key="14">
    <source>
        <dbReference type="EMBL" id="KAJ1734146.1"/>
    </source>
</evidence>
<evidence type="ECO:0000256" key="1">
    <source>
        <dbReference type="ARBA" id="ARBA00001798"/>
    </source>
</evidence>
<dbReference type="SMART" id="SM00647">
    <property type="entry name" value="IBR"/>
    <property type="match status" value="2"/>
</dbReference>
<keyword evidence="7" id="KW-0833">Ubl conjugation pathway</keyword>
<dbReference type="Pfam" id="PF22191">
    <property type="entry name" value="IBR_1"/>
    <property type="match status" value="1"/>
</dbReference>
<evidence type="ECO:0000256" key="11">
    <source>
        <dbReference type="SAM" id="MobiDB-lite"/>
    </source>
</evidence>
<feature type="compositionally biased region" description="Acidic residues" evidence="11">
    <location>
        <begin position="1"/>
        <end position="27"/>
    </location>
</feature>
<evidence type="ECO:0000259" key="12">
    <source>
        <dbReference type="PROSITE" id="PS50089"/>
    </source>
</evidence>
<evidence type="ECO:0000256" key="6">
    <source>
        <dbReference type="ARBA" id="ARBA00022771"/>
    </source>
</evidence>